<evidence type="ECO:0000256" key="6">
    <source>
        <dbReference type="SAM" id="Phobius"/>
    </source>
</evidence>
<dbReference type="PANTHER" id="PTHR34104">
    <property type="entry name" value="TRANSMEMBRANE PROTEIN 254"/>
    <property type="match status" value="1"/>
</dbReference>
<dbReference type="GeneID" id="109472484"/>
<keyword evidence="7" id="KW-1185">Reference proteome</keyword>
<evidence type="ECO:0000313" key="8">
    <source>
        <dbReference type="RefSeq" id="XP_019627823.1"/>
    </source>
</evidence>
<dbReference type="RefSeq" id="XP_019627823.1">
    <property type="nucleotide sequence ID" value="XM_019772264.1"/>
</dbReference>
<dbReference type="Proteomes" id="UP000515135">
    <property type="component" value="Unplaced"/>
</dbReference>
<organism evidence="7 8">
    <name type="scientific">Branchiostoma belcheri</name>
    <name type="common">Amphioxus</name>
    <dbReference type="NCBI Taxonomy" id="7741"/>
    <lineage>
        <taxon>Eukaryota</taxon>
        <taxon>Metazoa</taxon>
        <taxon>Chordata</taxon>
        <taxon>Cephalochordata</taxon>
        <taxon>Leptocardii</taxon>
        <taxon>Amphioxiformes</taxon>
        <taxon>Branchiostomatidae</taxon>
        <taxon>Branchiostoma</taxon>
    </lineage>
</organism>
<evidence type="ECO:0000256" key="4">
    <source>
        <dbReference type="ARBA" id="ARBA00023136"/>
    </source>
</evidence>
<keyword evidence="4 6" id="KW-0472">Membrane</keyword>
<feature type="transmembrane region" description="Helical" evidence="6">
    <location>
        <begin position="18"/>
        <end position="36"/>
    </location>
</feature>
<name>A0A6P4YTZ6_BRABE</name>
<gene>
    <name evidence="8" type="primary">LOC109472484</name>
</gene>
<feature type="transmembrane region" description="Helical" evidence="6">
    <location>
        <begin position="67"/>
        <end position="86"/>
    </location>
</feature>
<proteinExistence type="predicted"/>
<dbReference type="OrthoDB" id="9984821at2759"/>
<accession>A0A6P4YTZ6</accession>
<reference evidence="8" key="1">
    <citation type="submission" date="2025-08" db="UniProtKB">
        <authorList>
            <consortium name="RefSeq"/>
        </authorList>
    </citation>
    <scope>IDENTIFICATION</scope>
    <source>
        <tissue evidence="8">Gonad</tissue>
    </source>
</reference>
<feature type="transmembrane region" description="Helical" evidence="6">
    <location>
        <begin position="98"/>
        <end position="116"/>
    </location>
</feature>
<dbReference type="AlphaFoldDB" id="A0A6P4YTZ6"/>
<evidence type="ECO:0000256" key="1">
    <source>
        <dbReference type="ARBA" id="ARBA00004141"/>
    </source>
</evidence>
<evidence type="ECO:0000256" key="5">
    <source>
        <dbReference type="ARBA" id="ARBA00034834"/>
    </source>
</evidence>
<protein>
    <recommendedName>
        <fullName evidence="5">Transmembrane protein 254</fullName>
    </recommendedName>
</protein>
<comment type="subcellular location">
    <subcellularLocation>
        <location evidence="1">Membrane</location>
        <topology evidence="1">Multi-pass membrane protein</topology>
    </subcellularLocation>
</comment>
<keyword evidence="3 6" id="KW-1133">Transmembrane helix</keyword>
<evidence type="ECO:0000313" key="7">
    <source>
        <dbReference type="Proteomes" id="UP000515135"/>
    </source>
</evidence>
<sequence>MAPPMGDSEPFFRRASPFWMSFIGVGFTVFGFAVYAPQSVPWSMLGPVGTLVQYLIKNYPVQLYRGFWIAWGIHTTEAVIAAILTTMKNIGGVTRLKWIVQTQLFGLASLYMLILYKPKGKAV</sequence>
<dbReference type="PANTHER" id="PTHR34104:SF3">
    <property type="entry name" value="TRANSMEMBRANE PROTEIN 254"/>
    <property type="match status" value="1"/>
</dbReference>
<keyword evidence="2 6" id="KW-0812">Transmembrane</keyword>
<evidence type="ECO:0000256" key="2">
    <source>
        <dbReference type="ARBA" id="ARBA00022692"/>
    </source>
</evidence>
<dbReference type="GO" id="GO:0016020">
    <property type="term" value="C:membrane"/>
    <property type="evidence" value="ECO:0007669"/>
    <property type="project" value="UniProtKB-SubCell"/>
</dbReference>
<dbReference type="Pfam" id="PF14934">
    <property type="entry name" value="TMEM254"/>
    <property type="match status" value="1"/>
</dbReference>
<evidence type="ECO:0000256" key="3">
    <source>
        <dbReference type="ARBA" id="ARBA00022989"/>
    </source>
</evidence>
<dbReference type="InterPro" id="IPR028110">
    <property type="entry name" value="TMEM254"/>
</dbReference>